<dbReference type="OrthoDB" id="6169313at2"/>
<name>A0A4U1L3N0_9SPHN</name>
<dbReference type="RefSeq" id="WP_136943430.1">
    <property type="nucleotide sequence ID" value="NZ_SWKR01000002.1"/>
</dbReference>
<reference evidence="7 8" key="1">
    <citation type="submission" date="2019-04" db="EMBL/GenBank/DDBJ databases">
        <authorList>
            <person name="Yang Y."/>
            <person name="Wei D."/>
        </authorList>
    </citation>
    <scope>NUCLEOTIDE SEQUENCE [LARGE SCALE GENOMIC DNA]</scope>
    <source>
        <strain evidence="7 8">L-1-4w-11</strain>
    </source>
</reference>
<dbReference type="PANTHER" id="PTHR39322:SF1">
    <property type="entry name" value="ISOVALERYL-HOMOSERINE LACTONE SYNTHASE"/>
    <property type="match status" value="1"/>
</dbReference>
<accession>A0A4U1L3N0</accession>
<dbReference type="GO" id="GO:0009372">
    <property type="term" value="P:quorum sensing"/>
    <property type="evidence" value="ECO:0007669"/>
    <property type="project" value="UniProtKB-UniRule"/>
</dbReference>
<evidence type="ECO:0000256" key="5">
    <source>
        <dbReference type="PROSITE-ProRule" id="PRU00533"/>
    </source>
</evidence>
<gene>
    <name evidence="7" type="ORF">FBR43_12540</name>
</gene>
<evidence type="ECO:0000256" key="4">
    <source>
        <dbReference type="ARBA" id="ARBA00022929"/>
    </source>
</evidence>
<dbReference type="GO" id="GO:0007165">
    <property type="term" value="P:signal transduction"/>
    <property type="evidence" value="ECO:0007669"/>
    <property type="project" value="TreeGrafter"/>
</dbReference>
<dbReference type="PANTHER" id="PTHR39322">
    <property type="entry name" value="ACYL-HOMOSERINE-LACTONE SYNTHASE"/>
    <property type="match status" value="1"/>
</dbReference>
<dbReference type="EC" id="2.3.1.184" evidence="6"/>
<keyword evidence="2 6" id="KW-0808">Transferase</keyword>
<evidence type="ECO:0000313" key="7">
    <source>
        <dbReference type="EMBL" id="TKD51489.1"/>
    </source>
</evidence>
<evidence type="ECO:0000256" key="2">
    <source>
        <dbReference type="ARBA" id="ARBA00022679"/>
    </source>
</evidence>
<sequence>MISLIDTTKQAACDAAMRNMFAARKEVFVDLLGWDVPVLDGRFELDHLDNEHARYLILADSSHAHLGSARLLPTTRPHLLDHLFPELCAGPVPRGPATYEITRFCLDRSLAAPRRREVRNRLVTALVEFALANGIRTYTGVAELPWLRQILDFGWDATQLGEPLPTDGRLLGAIRIDITTETEARLRATGIWLPTDQMASTAAQPAHA</sequence>
<dbReference type="PRINTS" id="PR01549">
    <property type="entry name" value="AUTOINDCRSYN"/>
</dbReference>
<evidence type="ECO:0000256" key="3">
    <source>
        <dbReference type="ARBA" id="ARBA00022691"/>
    </source>
</evidence>
<dbReference type="PROSITE" id="PS51187">
    <property type="entry name" value="AUTOINDUCER_SYNTH_2"/>
    <property type="match status" value="1"/>
</dbReference>
<evidence type="ECO:0000256" key="1">
    <source>
        <dbReference type="ARBA" id="ARBA00022654"/>
    </source>
</evidence>
<keyword evidence="3 6" id="KW-0949">S-adenosyl-L-methionine</keyword>
<protein>
    <recommendedName>
        <fullName evidence="6">Acyl-homoserine-lactone synthase</fullName>
        <ecNumber evidence="6">2.3.1.184</ecNumber>
    </recommendedName>
    <alternativeName>
        <fullName evidence="6">Autoinducer synthesis protein</fullName>
    </alternativeName>
</protein>
<comment type="caution">
    <text evidence="7">The sequence shown here is derived from an EMBL/GenBank/DDBJ whole genome shotgun (WGS) entry which is preliminary data.</text>
</comment>
<dbReference type="GO" id="GO:0061579">
    <property type="term" value="F:N-acyl homoserine lactone synthase activity"/>
    <property type="evidence" value="ECO:0007669"/>
    <property type="project" value="UniProtKB-UniRule"/>
</dbReference>
<keyword evidence="8" id="KW-1185">Reference proteome</keyword>
<organism evidence="7 8">
    <name type="scientific">Sphingomonas baiyangensis</name>
    <dbReference type="NCBI Taxonomy" id="2572576"/>
    <lineage>
        <taxon>Bacteria</taxon>
        <taxon>Pseudomonadati</taxon>
        <taxon>Pseudomonadota</taxon>
        <taxon>Alphaproteobacteria</taxon>
        <taxon>Sphingomonadales</taxon>
        <taxon>Sphingomonadaceae</taxon>
        <taxon>Sphingomonas</taxon>
    </lineage>
</organism>
<keyword evidence="1 5" id="KW-0673">Quorum sensing</keyword>
<evidence type="ECO:0000313" key="8">
    <source>
        <dbReference type="Proteomes" id="UP000309138"/>
    </source>
</evidence>
<evidence type="ECO:0000256" key="6">
    <source>
        <dbReference type="RuleBase" id="RU361135"/>
    </source>
</evidence>
<keyword evidence="4 5" id="KW-0071">Autoinducer synthesis</keyword>
<dbReference type="AlphaFoldDB" id="A0A4U1L3N0"/>
<dbReference type="InterPro" id="IPR016181">
    <property type="entry name" value="Acyl_CoA_acyltransferase"/>
</dbReference>
<dbReference type="EMBL" id="SWKR01000002">
    <property type="protein sequence ID" value="TKD51489.1"/>
    <property type="molecule type" value="Genomic_DNA"/>
</dbReference>
<dbReference type="Pfam" id="PF00765">
    <property type="entry name" value="Autoind_synth"/>
    <property type="match status" value="1"/>
</dbReference>
<dbReference type="Gene3D" id="3.40.630.30">
    <property type="match status" value="1"/>
</dbReference>
<dbReference type="SUPFAM" id="SSF55729">
    <property type="entry name" value="Acyl-CoA N-acyltransferases (Nat)"/>
    <property type="match status" value="1"/>
</dbReference>
<comment type="catalytic activity">
    <reaction evidence="6">
        <text>a fatty acyl-[ACP] + S-adenosyl-L-methionine = an N-acyl-L-homoserine lactone + S-methyl-5'-thioadenosine + holo-[ACP] + H(+)</text>
        <dbReference type="Rhea" id="RHEA:10096"/>
        <dbReference type="Rhea" id="RHEA-COMP:9685"/>
        <dbReference type="Rhea" id="RHEA-COMP:14125"/>
        <dbReference type="ChEBI" id="CHEBI:15378"/>
        <dbReference type="ChEBI" id="CHEBI:17509"/>
        <dbReference type="ChEBI" id="CHEBI:55474"/>
        <dbReference type="ChEBI" id="CHEBI:59789"/>
        <dbReference type="ChEBI" id="CHEBI:64479"/>
        <dbReference type="ChEBI" id="CHEBI:138651"/>
        <dbReference type="EC" id="2.3.1.184"/>
    </reaction>
</comment>
<dbReference type="InterPro" id="IPR001690">
    <property type="entry name" value="Autoind_synthase"/>
</dbReference>
<proteinExistence type="inferred from homology"/>
<comment type="similarity">
    <text evidence="5 6">Belongs to the autoinducer synthase family.</text>
</comment>
<dbReference type="Proteomes" id="UP000309138">
    <property type="component" value="Unassembled WGS sequence"/>
</dbReference>